<feature type="transmembrane region" description="Helical" evidence="1">
    <location>
        <begin position="135"/>
        <end position="151"/>
    </location>
</feature>
<keyword evidence="1" id="KW-1133">Transmembrane helix</keyword>
<feature type="transmembrane region" description="Helical" evidence="1">
    <location>
        <begin position="157"/>
        <end position="175"/>
    </location>
</feature>
<evidence type="ECO:0000313" key="3">
    <source>
        <dbReference type="Proteomes" id="UP000184203"/>
    </source>
</evidence>
<feature type="transmembrane region" description="Helical" evidence="1">
    <location>
        <begin position="213"/>
        <end position="233"/>
    </location>
</feature>
<organism evidence="2 3">
    <name type="scientific">Haladaptatus paucihalophilus DX253</name>
    <dbReference type="NCBI Taxonomy" id="797209"/>
    <lineage>
        <taxon>Archaea</taxon>
        <taxon>Methanobacteriati</taxon>
        <taxon>Methanobacteriota</taxon>
        <taxon>Stenosarchaea group</taxon>
        <taxon>Halobacteria</taxon>
        <taxon>Halobacteriales</taxon>
        <taxon>Haladaptataceae</taxon>
        <taxon>Haladaptatus</taxon>
    </lineage>
</organism>
<feature type="transmembrane region" description="Helical" evidence="1">
    <location>
        <begin position="92"/>
        <end position="114"/>
    </location>
</feature>
<reference evidence="3" key="1">
    <citation type="submission" date="2016-11" db="EMBL/GenBank/DDBJ databases">
        <authorList>
            <person name="Varghese N."/>
            <person name="Submissions S."/>
        </authorList>
    </citation>
    <scope>NUCLEOTIDE SEQUENCE [LARGE SCALE GENOMIC DNA]</scope>
    <source>
        <strain evidence="3">DX253</strain>
    </source>
</reference>
<name>A0A1M6T5I5_HALPU</name>
<evidence type="ECO:0000313" key="2">
    <source>
        <dbReference type="EMBL" id="SHK52214.1"/>
    </source>
</evidence>
<sequence>MERRVLRWVVVLALVFGTVGGTTAAAVADGTNRVAGMNRMDKVAGTNAPSLAMREEVQEEEEGENEAERENGGAGGGIVPEWWGFGGEAAEAAYVGLAELGVTVLLIGVLGYSVGKRTGIVPPKYRLRSLKLHEGTMLVGAALTVPHFLLAEEEGGIGSLVVLFLAVEVASGFYGRHLHRHVVRMGRGEATPAVVGSVFDVTNRVLFRRWRTIHVWLTVVTALVIALHVLTAVGD</sequence>
<keyword evidence="1" id="KW-0812">Transmembrane</keyword>
<keyword evidence="1" id="KW-0472">Membrane</keyword>
<gene>
    <name evidence="2" type="ORF">SAMN05444342_1540</name>
</gene>
<protein>
    <submittedName>
        <fullName evidence="2">Uncharacterized protein</fullName>
    </submittedName>
</protein>
<dbReference type="Proteomes" id="UP000184203">
    <property type="component" value="Unassembled WGS sequence"/>
</dbReference>
<proteinExistence type="predicted"/>
<dbReference type="RefSeq" id="WP_232423741.1">
    <property type="nucleotide sequence ID" value="NZ_AEMG01000004.1"/>
</dbReference>
<dbReference type="EMBL" id="FRAN01000002">
    <property type="protein sequence ID" value="SHK52214.1"/>
    <property type="molecule type" value="Genomic_DNA"/>
</dbReference>
<dbReference type="AlphaFoldDB" id="A0A1M6T5I5"/>
<evidence type="ECO:0000256" key="1">
    <source>
        <dbReference type="SAM" id="Phobius"/>
    </source>
</evidence>
<accession>A0A1M6T5I5</accession>
<keyword evidence="3" id="KW-1185">Reference proteome</keyword>